<dbReference type="SUPFAM" id="SSF103473">
    <property type="entry name" value="MFS general substrate transporter"/>
    <property type="match status" value="1"/>
</dbReference>
<keyword evidence="6 8" id="KW-1133">Transmembrane helix</keyword>
<accession>A0ABX1JPN3</accession>
<feature type="transmembrane region" description="Helical" evidence="8">
    <location>
        <begin position="285"/>
        <end position="306"/>
    </location>
</feature>
<evidence type="ECO:0000259" key="9">
    <source>
        <dbReference type="PROSITE" id="PS50850"/>
    </source>
</evidence>
<feature type="transmembrane region" description="Helical" evidence="8">
    <location>
        <begin position="82"/>
        <end position="104"/>
    </location>
</feature>
<dbReference type="NCBIfam" id="TIGR00710">
    <property type="entry name" value="efflux_Bcr_CflA"/>
    <property type="match status" value="1"/>
</dbReference>
<comment type="subcellular location">
    <subcellularLocation>
        <location evidence="1">Cell membrane</location>
        <topology evidence="1">Multi-pass membrane protein</topology>
    </subcellularLocation>
</comment>
<evidence type="ECO:0000256" key="7">
    <source>
        <dbReference type="ARBA" id="ARBA00023136"/>
    </source>
</evidence>
<feature type="transmembrane region" description="Helical" evidence="8">
    <location>
        <begin position="254"/>
        <end position="273"/>
    </location>
</feature>
<feature type="non-terminal residue" evidence="10">
    <location>
        <position position="1"/>
    </location>
</feature>
<comment type="similarity">
    <text evidence="2">Belongs to the major facilitator superfamily. Bcr/CmlA family.</text>
</comment>
<dbReference type="PROSITE" id="PS50850">
    <property type="entry name" value="MFS"/>
    <property type="match status" value="1"/>
</dbReference>
<keyword evidence="11" id="KW-1185">Reference proteome</keyword>
<evidence type="ECO:0000256" key="6">
    <source>
        <dbReference type="ARBA" id="ARBA00022989"/>
    </source>
</evidence>
<feature type="transmembrane region" description="Helical" evidence="8">
    <location>
        <begin position="194"/>
        <end position="215"/>
    </location>
</feature>
<dbReference type="PANTHER" id="PTHR42718">
    <property type="entry name" value="MAJOR FACILITATOR SUPERFAMILY MULTIDRUG TRANSPORTER MFSC"/>
    <property type="match status" value="1"/>
</dbReference>
<dbReference type="Proteomes" id="UP000523795">
    <property type="component" value="Unassembled WGS sequence"/>
</dbReference>
<feature type="transmembrane region" description="Helical" evidence="8">
    <location>
        <begin position="318"/>
        <end position="340"/>
    </location>
</feature>
<evidence type="ECO:0000256" key="1">
    <source>
        <dbReference type="ARBA" id="ARBA00004651"/>
    </source>
</evidence>
<dbReference type="Pfam" id="PF07690">
    <property type="entry name" value="MFS_1"/>
    <property type="match status" value="1"/>
</dbReference>
<dbReference type="InterPro" id="IPR004812">
    <property type="entry name" value="Efflux_drug-R_Bcr/CmlA"/>
</dbReference>
<evidence type="ECO:0000256" key="4">
    <source>
        <dbReference type="ARBA" id="ARBA00022475"/>
    </source>
</evidence>
<feature type="transmembrane region" description="Helical" evidence="8">
    <location>
        <begin position="227"/>
        <end position="248"/>
    </location>
</feature>
<evidence type="ECO:0000313" key="10">
    <source>
        <dbReference type="EMBL" id="NKX51218.1"/>
    </source>
</evidence>
<dbReference type="InterPro" id="IPR011701">
    <property type="entry name" value="MFS"/>
</dbReference>
<keyword evidence="4" id="KW-1003">Cell membrane</keyword>
<dbReference type="InterPro" id="IPR036259">
    <property type="entry name" value="MFS_trans_sf"/>
</dbReference>
<evidence type="ECO:0000256" key="8">
    <source>
        <dbReference type="SAM" id="Phobius"/>
    </source>
</evidence>
<gene>
    <name evidence="10" type="ORF">HER39_11710</name>
</gene>
<proteinExistence type="inferred from homology"/>
<feature type="domain" description="Major facilitator superfamily (MFS) profile" evidence="9">
    <location>
        <begin position="1"/>
        <end position="346"/>
    </location>
</feature>
<keyword evidence="3" id="KW-0813">Transport</keyword>
<feature type="transmembrane region" description="Helical" evidence="8">
    <location>
        <begin position="110"/>
        <end position="132"/>
    </location>
</feature>
<name>A0ABX1JPN3_9MICC</name>
<evidence type="ECO:0000256" key="3">
    <source>
        <dbReference type="ARBA" id="ARBA00022448"/>
    </source>
</evidence>
<feature type="transmembrane region" description="Helical" evidence="8">
    <location>
        <begin position="49"/>
        <end position="70"/>
    </location>
</feature>
<sequence length="347" mass="34863">FLVGLAAGQLLFGPLPDPFGRRSLLLWGSADCALATLLCALAPNVEILILLRFLQGASGAAGVVLARAVLADRTSGRQAARLFSLMMAIQGVAPVAAPLAGGVVVELMGWRGVFGVLAGAAVLLWLLALLFVRESLPPDRRQAGGLGALLAAMMAVLRNRRFLGYCLAIGFGLGAMFAYIAGSPFILQDLYGPSAGWYSVASAANAVGITLLSAVSARLVGRVSPQALLCTGQLLMLGAAGAYLALAALGTGSLAGALVLFFVLVASLGLILGNATALATEQAPYAAGTAAVVIGAAEYLIGAMFAPLVGLGGTGTEVSLGLVMFAASAVAALAALWGGAGPRENRS</sequence>
<feature type="transmembrane region" description="Helical" evidence="8">
    <location>
        <begin position="162"/>
        <end position="182"/>
    </location>
</feature>
<keyword evidence="7 8" id="KW-0472">Membrane</keyword>
<keyword evidence="5 8" id="KW-0812">Transmembrane</keyword>
<dbReference type="PANTHER" id="PTHR42718:SF9">
    <property type="entry name" value="MAJOR FACILITATOR SUPERFAMILY MULTIDRUG TRANSPORTER MFSC"/>
    <property type="match status" value="1"/>
</dbReference>
<dbReference type="EMBL" id="JAAZSR010000191">
    <property type="protein sequence ID" value="NKX51218.1"/>
    <property type="molecule type" value="Genomic_DNA"/>
</dbReference>
<organism evidence="10 11">
    <name type="scientific">Arthrobacter deserti</name>
    <dbReference type="NCBI Taxonomy" id="1742687"/>
    <lineage>
        <taxon>Bacteria</taxon>
        <taxon>Bacillati</taxon>
        <taxon>Actinomycetota</taxon>
        <taxon>Actinomycetes</taxon>
        <taxon>Micrococcales</taxon>
        <taxon>Micrococcaceae</taxon>
        <taxon>Arthrobacter</taxon>
    </lineage>
</organism>
<evidence type="ECO:0000256" key="5">
    <source>
        <dbReference type="ARBA" id="ARBA00022692"/>
    </source>
</evidence>
<dbReference type="Gene3D" id="1.20.1720.10">
    <property type="entry name" value="Multidrug resistance protein D"/>
    <property type="match status" value="1"/>
</dbReference>
<evidence type="ECO:0000313" key="11">
    <source>
        <dbReference type="Proteomes" id="UP000523795"/>
    </source>
</evidence>
<comment type="caution">
    <text evidence="10">The sequence shown here is derived from an EMBL/GenBank/DDBJ whole genome shotgun (WGS) entry which is preliminary data.</text>
</comment>
<reference evidence="10 11" key="1">
    <citation type="submission" date="2020-04" db="EMBL/GenBank/DDBJ databases">
        <authorList>
            <person name="Liu S."/>
        </authorList>
    </citation>
    <scope>NUCLEOTIDE SEQUENCE [LARGE SCALE GENOMIC DNA]</scope>
    <source>
        <strain evidence="10 11">CGMCC 1.15091</strain>
    </source>
</reference>
<protein>
    <submittedName>
        <fullName evidence="10">Multidrug effflux MFS transporter</fullName>
    </submittedName>
</protein>
<dbReference type="InterPro" id="IPR020846">
    <property type="entry name" value="MFS_dom"/>
</dbReference>
<evidence type="ECO:0000256" key="2">
    <source>
        <dbReference type="ARBA" id="ARBA00006236"/>
    </source>
</evidence>